<evidence type="ECO:0000313" key="11">
    <source>
        <dbReference type="Proteomes" id="UP000014680"/>
    </source>
</evidence>
<gene>
    <name evidence="10" type="ORF">EIN_497500</name>
</gene>
<dbReference type="AlphaFoldDB" id="A0A0A1UG77"/>
<dbReference type="GO" id="GO:0003677">
    <property type="term" value="F:DNA binding"/>
    <property type="evidence" value="ECO:0007669"/>
    <property type="project" value="InterPro"/>
</dbReference>
<dbReference type="GO" id="GO:0005524">
    <property type="term" value="F:ATP binding"/>
    <property type="evidence" value="ECO:0007669"/>
    <property type="project" value="UniProtKB-KW"/>
</dbReference>
<dbReference type="CDD" id="cd18140">
    <property type="entry name" value="HLD_clamp_RFC"/>
    <property type="match status" value="1"/>
</dbReference>
<evidence type="ECO:0000256" key="3">
    <source>
        <dbReference type="ARBA" id="ARBA00020401"/>
    </source>
</evidence>
<dbReference type="InterPro" id="IPR047854">
    <property type="entry name" value="RFC_lid"/>
</dbReference>
<evidence type="ECO:0000313" key="10">
    <source>
        <dbReference type="EMBL" id="ELP94590.1"/>
    </source>
</evidence>
<dbReference type="OMA" id="SKERWCD"/>
<evidence type="ECO:0000256" key="7">
    <source>
        <dbReference type="ARBA" id="ARBA00023242"/>
    </source>
</evidence>
<dbReference type="GeneID" id="14893569"/>
<dbReference type="EMBL" id="KB206184">
    <property type="protein sequence ID" value="ELP94590.1"/>
    <property type="molecule type" value="Genomic_DNA"/>
</dbReference>
<dbReference type="Pfam" id="PF00533">
    <property type="entry name" value="BRCT"/>
    <property type="match status" value="1"/>
</dbReference>
<dbReference type="GO" id="GO:0006281">
    <property type="term" value="P:DNA repair"/>
    <property type="evidence" value="ECO:0007669"/>
    <property type="project" value="InterPro"/>
</dbReference>
<dbReference type="InterPro" id="IPR008921">
    <property type="entry name" value="DNA_pol3_clamp-load_cplx_C"/>
</dbReference>
<dbReference type="VEuPathDB" id="AmoebaDB:EIN_497500"/>
<keyword evidence="11" id="KW-1185">Reference proteome</keyword>
<dbReference type="SUPFAM" id="SSF48019">
    <property type="entry name" value="post-AAA+ oligomerization domain-like"/>
    <property type="match status" value="1"/>
</dbReference>
<keyword evidence="4" id="KW-0235">DNA replication</keyword>
<name>A0A0A1UG77_ENTIV</name>
<evidence type="ECO:0000256" key="4">
    <source>
        <dbReference type="ARBA" id="ARBA00022705"/>
    </source>
</evidence>
<dbReference type="PANTHER" id="PTHR23389:SF6">
    <property type="entry name" value="REPLICATION FACTOR C SUBUNIT 1"/>
    <property type="match status" value="1"/>
</dbReference>
<dbReference type="SMART" id="SM00382">
    <property type="entry name" value="AAA"/>
    <property type="match status" value="1"/>
</dbReference>
<dbReference type="Pfam" id="PF21960">
    <property type="entry name" value="RCF1-5-like_lid"/>
    <property type="match status" value="1"/>
</dbReference>
<dbReference type="OrthoDB" id="446168at2759"/>
<dbReference type="InterPro" id="IPR003959">
    <property type="entry name" value="ATPase_AAA_core"/>
</dbReference>
<dbReference type="KEGG" id="eiv:EIN_497500"/>
<evidence type="ECO:0000256" key="1">
    <source>
        <dbReference type="ARBA" id="ARBA00004123"/>
    </source>
</evidence>
<dbReference type="GO" id="GO:0016887">
    <property type="term" value="F:ATP hydrolysis activity"/>
    <property type="evidence" value="ECO:0007669"/>
    <property type="project" value="InterPro"/>
</dbReference>
<dbReference type="PIRSF" id="PIRSF036578">
    <property type="entry name" value="RFC1"/>
    <property type="match status" value="1"/>
</dbReference>
<dbReference type="Gene3D" id="1.20.272.10">
    <property type="match status" value="1"/>
</dbReference>
<dbReference type="Gene3D" id="3.40.50.10190">
    <property type="entry name" value="BRCT domain"/>
    <property type="match status" value="1"/>
</dbReference>
<dbReference type="InterPro" id="IPR027417">
    <property type="entry name" value="P-loop_NTPase"/>
</dbReference>
<dbReference type="Proteomes" id="UP000014680">
    <property type="component" value="Unassembled WGS sequence"/>
</dbReference>
<keyword evidence="6" id="KW-0067">ATP-binding</keyword>
<feature type="region of interest" description="Disordered" evidence="8">
    <location>
        <begin position="1"/>
        <end position="116"/>
    </location>
</feature>
<dbReference type="PROSITE" id="PS50172">
    <property type="entry name" value="BRCT"/>
    <property type="match status" value="1"/>
</dbReference>
<dbReference type="FunFam" id="3.40.50.300:FF:000395">
    <property type="entry name" value="Replication factor C subunit 1"/>
    <property type="match status" value="1"/>
</dbReference>
<feature type="compositionally biased region" description="Basic and acidic residues" evidence="8">
    <location>
        <begin position="73"/>
        <end position="90"/>
    </location>
</feature>
<dbReference type="Pfam" id="PF08519">
    <property type="entry name" value="RFC1"/>
    <property type="match status" value="1"/>
</dbReference>
<dbReference type="CDD" id="cd00009">
    <property type="entry name" value="AAA"/>
    <property type="match status" value="1"/>
</dbReference>
<dbReference type="SMART" id="SM00292">
    <property type="entry name" value="BRCT"/>
    <property type="match status" value="1"/>
</dbReference>
<dbReference type="InterPro" id="IPR013725">
    <property type="entry name" value="DNA_replication_fac_RFC1_C"/>
</dbReference>
<evidence type="ECO:0000256" key="5">
    <source>
        <dbReference type="ARBA" id="ARBA00022741"/>
    </source>
</evidence>
<dbReference type="GO" id="GO:0005634">
    <property type="term" value="C:nucleus"/>
    <property type="evidence" value="ECO:0007669"/>
    <property type="project" value="UniProtKB-SubCell"/>
</dbReference>
<dbReference type="GO" id="GO:0005663">
    <property type="term" value="C:DNA replication factor C complex"/>
    <property type="evidence" value="ECO:0007669"/>
    <property type="project" value="InterPro"/>
</dbReference>
<dbReference type="SUPFAM" id="SSF52113">
    <property type="entry name" value="BRCT domain"/>
    <property type="match status" value="1"/>
</dbReference>
<dbReference type="Pfam" id="PF00004">
    <property type="entry name" value="AAA"/>
    <property type="match status" value="1"/>
</dbReference>
<organism evidence="10 11">
    <name type="scientific">Entamoeba invadens IP1</name>
    <dbReference type="NCBI Taxonomy" id="370355"/>
    <lineage>
        <taxon>Eukaryota</taxon>
        <taxon>Amoebozoa</taxon>
        <taxon>Evosea</taxon>
        <taxon>Archamoebae</taxon>
        <taxon>Mastigamoebida</taxon>
        <taxon>Entamoebidae</taxon>
        <taxon>Entamoeba</taxon>
    </lineage>
</organism>
<dbReference type="InterPro" id="IPR001357">
    <property type="entry name" value="BRCT_dom"/>
</dbReference>
<evidence type="ECO:0000256" key="6">
    <source>
        <dbReference type="ARBA" id="ARBA00022840"/>
    </source>
</evidence>
<evidence type="ECO:0000259" key="9">
    <source>
        <dbReference type="PROSITE" id="PS50172"/>
    </source>
</evidence>
<feature type="region of interest" description="Disordered" evidence="8">
    <location>
        <begin position="718"/>
        <end position="762"/>
    </location>
</feature>
<dbReference type="Gene3D" id="1.10.8.60">
    <property type="match status" value="1"/>
</dbReference>
<keyword evidence="5" id="KW-0547">Nucleotide-binding</keyword>
<comment type="similarity">
    <text evidence="2">Belongs to the activator 1 large subunit family.</text>
</comment>
<feature type="domain" description="BRCT" evidence="9">
    <location>
        <begin position="168"/>
        <end position="230"/>
    </location>
</feature>
<feature type="compositionally biased region" description="Basic residues" evidence="8">
    <location>
        <begin position="58"/>
        <end position="72"/>
    </location>
</feature>
<sequence>MDKWVIRKGGPAKDGAKTLSEDTKAKTKKDETKDQKNKKNVKDEKQVKPSSEKEFKTPSRKTSKKKVKKVSKVKNEKEIENDKTNEHLSDENSEETSSDGDSIKSTKPKKSSKTKSTLVIVKTTTPIQQVKKVKPKAVKTTHFTPFSHDTTAKNKGSKFVPKGKGTFFGEDEFERKNFVLTGVYEELDRDEMKNFIQDFGGNVATSISGKTHVIVAGDDAGPSKLAKAQEKGLLVWSEDDVLNYAIKKLGITDTTIKSTSGTTENGGKDKGEVKILSVNNDNDIWTEKYRPQTIEDLVGNKTQVMKFKKWLESWKNVIPDRQAVLLAGSPGVGKTTTAKILARVMGYNAVEFNASDVRNKKSVSAELKKVLLNGQISRGETYKPALVIMDEVDGMSSGDRGGIAELVQFIKKTTSPIVCICNDVMDKKMQSLVNVCETINFVKITPNDLETRLSVILKNENIEVASEKIEEIAKKSHGDVRYAINVLQTFCKCGMSIGEKNEDVDYIEIIPTLITQYWKTSFNEKINLFFMDTFMVPFYLHDSLWRGQQLSHLGKALQSFCLGDIFQNCVMKTQNWKLMPTSGLFKLGITTFYGQTKNGAMKVMFPKTLGKVSKRKGNQTRVNLVTSKLPGRFLTNRSFAARPMMYIRNTIMRVMETDPKKAALIAQHFGIEKLVWDELVKIGTSLEKTELFKEVSTGKKAQFTRELKVLTTGIVSKGKKGKNTKNEDDDLGNPDIDLGEMSEDDYDYQDDAPEYIPDDEIF</sequence>
<accession>A0A0A1UG77</accession>
<evidence type="ECO:0000256" key="2">
    <source>
        <dbReference type="ARBA" id="ARBA00006116"/>
    </source>
</evidence>
<dbReference type="Gene3D" id="3.40.50.300">
    <property type="entry name" value="P-loop containing nucleotide triphosphate hydrolases"/>
    <property type="match status" value="1"/>
</dbReference>
<keyword evidence="7" id="KW-0539">Nucleus</keyword>
<dbReference type="InterPro" id="IPR012178">
    <property type="entry name" value="RFC1"/>
</dbReference>
<evidence type="ECO:0000256" key="8">
    <source>
        <dbReference type="SAM" id="MobiDB-lite"/>
    </source>
</evidence>
<protein>
    <recommendedName>
        <fullName evidence="3">Replication factor C subunit 1</fullName>
    </recommendedName>
</protein>
<dbReference type="PANTHER" id="PTHR23389">
    <property type="entry name" value="CHROMOSOME TRANSMISSION FIDELITY FACTOR 18"/>
    <property type="match status" value="1"/>
</dbReference>
<dbReference type="InterPro" id="IPR003593">
    <property type="entry name" value="AAA+_ATPase"/>
</dbReference>
<dbReference type="InterPro" id="IPR036420">
    <property type="entry name" value="BRCT_dom_sf"/>
</dbReference>
<proteinExistence type="inferred from homology"/>
<comment type="subcellular location">
    <subcellularLocation>
        <location evidence="1">Nucleus</location>
    </subcellularLocation>
</comment>
<dbReference type="SUPFAM" id="SSF52540">
    <property type="entry name" value="P-loop containing nucleoside triphosphate hydrolases"/>
    <property type="match status" value="1"/>
</dbReference>
<feature type="compositionally biased region" description="Acidic residues" evidence="8">
    <location>
        <begin position="727"/>
        <end position="762"/>
    </location>
</feature>
<dbReference type="GO" id="GO:0006260">
    <property type="term" value="P:DNA replication"/>
    <property type="evidence" value="ECO:0007669"/>
    <property type="project" value="UniProtKB-KW"/>
</dbReference>
<feature type="compositionally biased region" description="Basic and acidic residues" evidence="8">
    <location>
        <begin position="14"/>
        <end position="57"/>
    </location>
</feature>
<reference evidence="10 11" key="1">
    <citation type="submission" date="2012-10" db="EMBL/GenBank/DDBJ databases">
        <authorList>
            <person name="Zafar N."/>
            <person name="Inman J."/>
            <person name="Hall N."/>
            <person name="Lorenzi H."/>
            <person name="Caler E."/>
        </authorList>
    </citation>
    <scope>NUCLEOTIDE SEQUENCE [LARGE SCALE GENOMIC DNA]</scope>
    <source>
        <strain evidence="10 11">IP1</strain>
    </source>
</reference>
<dbReference type="RefSeq" id="XP_004261361.1">
    <property type="nucleotide sequence ID" value="XM_004261313.1"/>
</dbReference>
<dbReference type="GO" id="GO:0003689">
    <property type="term" value="F:DNA clamp loader activity"/>
    <property type="evidence" value="ECO:0007669"/>
    <property type="project" value="InterPro"/>
</dbReference>